<organism evidence="2 3">
    <name type="scientific">Yeosuana aromativorans</name>
    <dbReference type="NCBI Taxonomy" id="288019"/>
    <lineage>
        <taxon>Bacteria</taxon>
        <taxon>Pseudomonadati</taxon>
        <taxon>Bacteroidota</taxon>
        <taxon>Flavobacteriia</taxon>
        <taxon>Flavobacteriales</taxon>
        <taxon>Flavobacteriaceae</taxon>
        <taxon>Yeosuana</taxon>
    </lineage>
</organism>
<proteinExistence type="predicted"/>
<dbReference type="AlphaFoldDB" id="A0A8J3BQX4"/>
<evidence type="ECO:0000313" key="3">
    <source>
        <dbReference type="Proteomes" id="UP000612329"/>
    </source>
</evidence>
<sequence length="237" mass="27566">MIKFFRNIRKKLLAEGKTTNYLKYAIGEIILVVIGILIALQINNWNENRKDRMKEKTILSSLNKEFEKNLEQFNTVKQLHLNNLRAQNIVLRNIDKLDKPKSIDSVSKYALGIFGGITFNPSNGIVQSLISSGDINIITNDTLKNYLVSWKDVLDDYTEEEIISKEFWSNVIEPYIIKNGDFRIENSQKNFRLLKDSVFINMIVRKHSYTNNIITEIDDKNSVEDYLNEIVRLSKTN</sequence>
<name>A0A8J3BQX4_9FLAO</name>
<accession>A0A8J3BQX4</accession>
<dbReference type="Proteomes" id="UP000612329">
    <property type="component" value="Unassembled WGS sequence"/>
</dbReference>
<keyword evidence="1" id="KW-0812">Transmembrane</keyword>
<dbReference type="RefSeq" id="WP_188652907.1">
    <property type="nucleotide sequence ID" value="NZ_BMNR01000004.1"/>
</dbReference>
<dbReference type="EMBL" id="BMNR01000004">
    <property type="protein sequence ID" value="GGK26946.1"/>
    <property type="molecule type" value="Genomic_DNA"/>
</dbReference>
<keyword evidence="3" id="KW-1185">Reference proteome</keyword>
<feature type="transmembrane region" description="Helical" evidence="1">
    <location>
        <begin position="21"/>
        <end position="42"/>
    </location>
</feature>
<gene>
    <name evidence="2" type="ORF">GCM10007962_21530</name>
</gene>
<keyword evidence="1" id="KW-0472">Membrane</keyword>
<keyword evidence="1" id="KW-1133">Transmembrane helix</keyword>
<dbReference type="Pfam" id="PF19578">
    <property type="entry name" value="DUF6090"/>
    <property type="match status" value="1"/>
</dbReference>
<comment type="caution">
    <text evidence="2">The sequence shown here is derived from an EMBL/GenBank/DDBJ whole genome shotgun (WGS) entry which is preliminary data.</text>
</comment>
<evidence type="ECO:0000313" key="2">
    <source>
        <dbReference type="EMBL" id="GGK26946.1"/>
    </source>
</evidence>
<protein>
    <submittedName>
        <fullName evidence="2">Uncharacterized protein</fullName>
    </submittedName>
</protein>
<evidence type="ECO:0000256" key="1">
    <source>
        <dbReference type="SAM" id="Phobius"/>
    </source>
</evidence>
<reference evidence="2" key="1">
    <citation type="journal article" date="2014" name="Int. J. Syst. Evol. Microbiol.">
        <title>Complete genome sequence of Corynebacterium casei LMG S-19264T (=DSM 44701T), isolated from a smear-ripened cheese.</title>
        <authorList>
            <consortium name="US DOE Joint Genome Institute (JGI-PGF)"/>
            <person name="Walter F."/>
            <person name="Albersmeier A."/>
            <person name="Kalinowski J."/>
            <person name="Ruckert C."/>
        </authorList>
    </citation>
    <scope>NUCLEOTIDE SEQUENCE</scope>
    <source>
        <strain evidence="2">JCM 12862</strain>
    </source>
</reference>
<dbReference type="InterPro" id="IPR045749">
    <property type="entry name" value="DUF6090"/>
</dbReference>
<reference evidence="2" key="2">
    <citation type="submission" date="2020-09" db="EMBL/GenBank/DDBJ databases">
        <authorList>
            <person name="Sun Q."/>
            <person name="Ohkuma M."/>
        </authorList>
    </citation>
    <scope>NUCLEOTIDE SEQUENCE</scope>
    <source>
        <strain evidence="2">JCM 12862</strain>
    </source>
</reference>